<evidence type="ECO:0000313" key="1">
    <source>
        <dbReference type="EMBL" id="TYC61241.1"/>
    </source>
</evidence>
<gene>
    <name evidence="1" type="ORF">ETQ85_04055</name>
</gene>
<proteinExistence type="predicted"/>
<evidence type="ECO:0000313" key="2">
    <source>
        <dbReference type="Proteomes" id="UP000389128"/>
    </source>
</evidence>
<comment type="caution">
    <text evidence="1">The sequence shown here is derived from an EMBL/GenBank/DDBJ whole genome shotgun (WGS) entry which is preliminary data.</text>
</comment>
<accession>A0A6C2D5L0</accession>
<name>A0A6C2D5L0_9RHOO</name>
<dbReference type="Proteomes" id="UP000389128">
    <property type="component" value="Unassembled WGS sequence"/>
</dbReference>
<protein>
    <submittedName>
        <fullName evidence="1">Uncharacterized protein</fullName>
    </submittedName>
</protein>
<dbReference type="EMBL" id="SDKK01000003">
    <property type="protein sequence ID" value="TYC61241.1"/>
    <property type="molecule type" value="Genomic_DNA"/>
</dbReference>
<sequence>MQSHYEKKKEYFSALVSGTDCHFDKDKILFRSEVTKENSACLKLMAEVEANGVDIDPFSGGVVVYPFWLNFSSKQKGYVYSAEELTPLYPSLDEHPEDLHPYERGYKKIADKWYIYYEYVN</sequence>
<dbReference type="AlphaFoldDB" id="A0A6C2D5L0"/>
<dbReference type="RefSeq" id="WP_148577775.1">
    <property type="nucleotide sequence ID" value="NZ_SDKK01000003.1"/>
</dbReference>
<organism evidence="1 2">
    <name type="scientific">Zoogloea oleivorans</name>
    <dbReference type="NCBI Taxonomy" id="1552750"/>
    <lineage>
        <taxon>Bacteria</taxon>
        <taxon>Pseudomonadati</taxon>
        <taxon>Pseudomonadota</taxon>
        <taxon>Betaproteobacteria</taxon>
        <taxon>Rhodocyclales</taxon>
        <taxon>Zoogloeaceae</taxon>
        <taxon>Zoogloea</taxon>
    </lineage>
</organism>
<keyword evidence="2" id="KW-1185">Reference proteome</keyword>
<reference evidence="1 2" key="1">
    <citation type="submission" date="2019-01" db="EMBL/GenBank/DDBJ databases">
        <title>Zoogloea oleivorans genome sequencing and assembly.</title>
        <authorList>
            <person name="Tancsics A."/>
            <person name="Farkas M."/>
            <person name="Kriszt B."/>
            <person name="Maroti G."/>
            <person name="Horvath B."/>
        </authorList>
    </citation>
    <scope>NUCLEOTIDE SEQUENCE [LARGE SCALE GENOMIC DNA]</scope>
    <source>
        <strain evidence="1 2">Buc</strain>
    </source>
</reference>